<name>A0ABV1BVQ8_9FIRM</name>
<organism evidence="1 2">
    <name type="scientific">[Lactobacillus] rogosae</name>
    <dbReference type="NCBI Taxonomy" id="706562"/>
    <lineage>
        <taxon>Bacteria</taxon>
        <taxon>Bacillati</taxon>
        <taxon>Bacillota</taxon>
        <taxon>Clostridia</taxon>
        <taxon>Lachnospirales</taxon>
        <taxon>Lachnospiraceae</taxon>
        <taxon>Lachnospira</taxon>
    </lineage>
</organism>
<proteinExistence type="predicted"/>
<gene>
    <name evidence="1" type="ORF">WMO14_08055</name>
</gene>
<accession>A0ABV1BVQ8</accession>
<dbReference type="Proteomes" id="UP001442364">
    <property type="component" value="Unassembled WGS sequence"/>
</dbReference>
<reference evidence="1 2" key="1">
    <citation type="submission" date="2024-03" db="EMBL/GenBank/DDBJ databases">
        <title>Human intestinal bacterial collection.</title>
        <authorList>
            <person name="Pauvert C."/>
            <person name="Hitch T.C.A."/>
            <person name="Clavel T."/>
        </authorList>
    </citation>
    <scope>NUCLEOTIDE SEQUENCE [LARGE SCALE GENOMIC DNA]</scope>
    <source>
        <strain evidence="1 2">CLA-AA-H255</strain>
    </source>
</reference>
<keyword evidence="2" id="KW-1185">Reference proteome</keyword>
<sequence length="142" mass="16053">MSGNKEQIDVSLIGNDKIEEAIVNIQKEPTEENLVRALSIVRHRMNDKGQLIIAVEPPLPDGKLNLKVIKTEDGQMWWIAYTSFDEELKGADNIKSTFLTDIDKLLNSALQVDEISGIIINPWNKTLMIDKELIKIIIGKEQ</sequence>
<dbReference type="RefSeq" id="WP_055175674.1">
    <property type="nucleotide sequence ID" value="NZ_DAWDOP010000005.1"/>
</dbReference>
<protein>
    <submittedName>
        <fullName evidence="1">SseB family protein</fullName>
    </submittedName>
</protein>
<evidence type="ECO:0000313" key="1">
    <source>
        <dbReference type="EMBL" id="MEQ2379832.1"/>
    </source>
</evidence>
<dbReference type="EMBL" id="JBBMER010000005">
    <property type="protein sequence ID" value="MEQ2379832.1"/>
    <property type="molecule type" value="Genomic_DNA"/>
</dbReference>
<comment type="caution">
    <text evidence="1">The sequence shown here is derived from an EMBL/GenBank/DDBJ whole genome shotgun (WGS) entry which is preliminary data.</text>
</comment>
<evidence type="ECO:0000313" key="2">
    <source>
        <dbReference type="Proteomes" id="UP001442364"/>
    </source>
</evidence>